<evidence type="ECO:0000256" key="9">
    <source>
        <dbReference type="SAM" id="MobiDB-lite"/>
    </source>
</evidence>
<dbReference type="GO" id="GO:0055085">
    <property type="term" value="P:transmembrane transport"/>
    <property type="evidence" value="ECO:0007669"/>
    <property type="project" value="InterPro"/>
</dbReference>
<dbReference type="InterPro" id="IPR000515">
    <property type="entry name" value="MetI-like"/>
</dbReference>
<feature type="transmembrane region" description="Helical" evidence="8">
    <location>
        <begin position="99"/>
        <end position="120"/>
    </location>
</feature>
<keyword evidence="2 8" id="KW-0813">Transport</keyword>
<comment type="similarity">
    <text evidence="8">Belongs to the binding-protein-dependent transport system permease family.</text>
</comment>
<feature type="transmembrane region" description="Helical" evidence="8">
    <location>
        <begin position="40"/>
        <end position="62"/>
    </location>
</feature>
<reference evidence="11 12" key="1">
    <citation type="submission" date="2020-05" db="EMBL/GenBank/DDBJ databases">
        <authorList>
            <person name="Li K."/>
        </authorList>
    </citation>
    <scope>NUCLEOTIDE SEQUENCE [LARGE SCALE GENOMIC DNA]</scope>
    <source>
        <strain evidence="12">jing01</strain>
    </source>
</reference>
<dbReference type="AlphaFoldDB" id="A0A6M4PS61"/>
<dbReference type="Pfam" id="PF00528">
    <property type="entry name" value="BPD_transp_1"/>
    <property type="match status" value="2"/>
</dbReference>
<evidence type="ECO:0000256" key="4">
    <source>
        <dbReference type="ARBA" id="ARBA00022519"/>
    </source>
</evidence>
<feature type="domain" description="ABC transmembrane type-1" evidence="10">
    <location>
        <begin position="390"/>
        <end position="583"/>
    </location>
</feature>
<evidence type="ECO:0000256" key="2">
    <source>
        <dbReference type="ARBA" id="ARBA00022448"/>
    </source>
</evidence>
<feature type="transmembrane region" description="Helical" evidence="8">
    <location>
        <begin position="281"/>
        <end position="301"/>
    </location>
</feature>
<evidence type="ECO:0000256" key="1">
    <source>
        <dbReference type="ARBA" id="ARBA00004429"/>
    </source>
</evidence>
<feature type="transmembrane region" description="Helical" evidence="8">
    <location>
        <begin position="394"/>
        <end position="413"/>
    </location>
</feature>
<dbReference type="PROSITE" id="PS50928">
    <property type="entry name" value="ABC_TM1"/>
    <property type="match status" value="2"/>
</dbReference>
<feature type="domain" description="ABC transmembrane type-1" evidence="10">
    <location>
        <begin position="95"/>
        <end position="302"/>
    </location>
</feature>
<feature type="transmembrane region" description="Helical" evidence="8">
    <location>
        <begin position="176"/>
        <end position="197"/>
    </location>
</feature>
<dbReference type="KEGG" id="sarg:HKX69_34405"/>
<comment type="subcellular location">
    <subcellularLocation>
        <location evidence="1">Cell inner membrane</location>
        <topology evidence="1">Multi-pass membrane protein</topology>
    </subcellularLocation>
    <subcellularLocation>
        <location evidence="8">Cell membrane</location>
        <topology evidence="8">Multi-pass membrane protein</topology>
    </subcellularLocation>
</comment>
<dbReference type="SUPFAM" id="SSF161098">
    <property type="entry name" value="MetI-like"/>
    <property type="match status" value="2"/>
</dbReference>
<evidence type="ECO:0000256" key="5">
    <source>
        <dbReference type="ARBA" id="ARBA00022692"/>
    </source>
</evidence>
<protein>
    <submittedName>
        <fullName evidence="11">Iron ABC transporter permease</fullName>
    </submittedName>
</protein>
<dbReference type="InterPro" id="IPR035906">
    <property type="entry name" value="MetI-like_sf"/>
</dbReference>
<evidence type="ECO:0000256" key="7">
    <source>
        <dbReference type="ARBA" id="ARBA00023136"/>
    </source>
</evidence>
<accession>A0A6M4PS61</accession>
<feature type="transmembrane region" description="Helical" evidence="8">
    <location>
        <begin position="140"/>
        <end position="164"/>
    </location>
</feature>
<evidence type="ECO:0000256" key="6">
    <source>
        <dbReference type="ARBA" id="ARBA00022989"/>
    </source>
</evidence>
<dbReference type="Proteomes" id="UP000502641">
    <property type="component" value="Chromosome"/>
</dbReference>
<dbReference type="PANTHER" id="PTHR43357:SF4">
    <property type="entry name" value="INNER MEMBRANE ABC TRANSPORTER PERMEASE PROTEIN YDCV"/>
    <property type="match status" value="1"/>
</dbReference>
<keyword evidence="3" id="KW-1003">Cell membrane</keyword>
<dbReference type="Gene3D" id="1.10.3720.10">
    <property type="entry name" value="MetI-like"/>
    <property type="match status" value="2"/>
</dbReference>
<feature type="region of interest" description="Disordered" evidence="9">
    <location>
        <begin position="1"/>
        <end position="29"/>
    </location>
</feature>
<gene>
    <name evidence="11" type="ORF">HKX69_34405</name>
</gene>
<evidence type="ECO:0000256" key="8">
    <source>
        <dbReference type="RuleBase" id="RU363032"/>
    </source>
</evidence>
<sequence length="596" mass="64091">MPQQSSALTLSPPRPAPPTPPAHDRPPRYRRWRGAGREVGIHYAVFLLTAVLVLAPVVPILYQSLRDRPLYEGGGAFVLDNYVRLFTEAGFGHTVVNTLFFAVLTTLFALAIAVPMAVLLTRTRFPGARLFAQVVRWPIYLSPLVLAFGWIVMYGPAGFVSAALHNTIGVVPWDLYSLPGMAFVEAVAQAPIAYLFCANALVSSDASLEQAARVCGAKPTRVLRSTVLPMLRPPVLYASLLIFGTAVETLSIPLILGEPNDIEMFSSFLYVHGMEALRPDYGLLGAASTLILAATVCLSLLQIRLLKHAQRYVSVRGKATRRGTLDIGAWRWLGFGFVALYLGFGVLLPMAALVLRAFSRFLSPLISPFSTLTLDNFRLIFAYEPYTQSITNSLVVALTGAAAVTLLGALVVLTARRSRFRLGRWLEVLALSPQAIPGLIIGIGLFWAIALAPSPISAAQGTLAAVVIAFGIRALPSAFGSISPAVLQLGQELDNAARVAGADWWRTVTRVLLRLIAPALVASFLLIWVQMIREYAPAMFLAGSDSQVIGTTAVELWTQGETGSVAALSTIQIAVTVVAAGLVNLFVKEKKGAPHA</sequence>
<evidence type="ECO:0000256" key="3">
    <source>
        <dbReference type="ARBA" id="ARBA00022475"/>
    </source>
</evidence>
<keyword evidence="4" id="KW-0997">Cell inner membrane</keyword>
<evidence type="ECO:0000259" key="10">
    <source>
        <dbReference type="PROSITE" id="PS50928"/>
    </source>
</evidence>
<dbReference type="CDD" id="cd06261">
    <property type="entry name" value="TM_PBP2"/>
    <property type="match status" value="2"/>
</dbReference>
<keyword evidence="7 8" id="KW-0472">Membrane</keyword>
<feature type="transmembrane region" description="Helical" evidence="8">
    <location>
        <begin position="565"/>
        <end position="587"/>
    </location>
</feature>
<keyword evidence="12" id="KW-1185">Reference proteome</keyword>
<dbReference type="PANTHER" id="PTHR43357">
    <property type="entry name" value="INNER MEMBRANE ABC TRANSPORTER PERMEASE PROTEIN YDCV"/>
    <property type="match status" value="1"/>
</dbReference>
<feature type="transmembrane region" description="Helical" evidence="8">
    <location>
        <begin position="235"/>
        <end position="256"/>
    </location>
</feature>
<proteinExistence type="inferred from homology"/>
<organism evidence="11 12">
    <name type="scientific">Streptomyces argyrophylli</name>
    <dbReference type="NCBI Taxonomy" id="2726118"/>
    <lineage>
        <taxon>Bacteria</taxon>
        <taxon>Bacillati</taxon>
        <taxon>Actinomycetota</taxon>
        <taxon>Actinomycetes</taxon>
        <taxon>Kitasatosporales</taxon>
        <taxon>Streptomycetaceae</taxon>
        <taxon>Streptomyces</taxon>
    </lineage>
</organism>
<keyword evidence="5 8" id="KW-0812">Transmembrane</keyword>
<dbReference type="RefSeq" id="WP_171159349.1">
    <property type="nucleotide sequence ID" value="NZ_CP053189.1"/>
</dbReference>
<feature type="transmembrane region" description="Helical" evidence="8">
    <location>
        <begin position="425"/>
        <end position="450"/>
    </location>
</feature>
<feature type="compositionally biased region" description="Pro residues" evidence="9">
    <location>
        <begin position="12"/>
        <end position="21"/>
    </location>
</feature>
<evidence type="ECO:0000313" key="11">
    <source>
        <dbReference type="EMBL" id="QJS13955.1"/>
    </source>
</evidence>
<dbReference type="GO" id="GO:0005886">
    <property type="term" value="C:plasma membrane"/>
    <property type="evidence" value="ECO:0007669"/>
    <property type="project" value="UniProtKB-SubCell"/>
</dbReference>
<evidence type="ECO:0000313" key="12">
    <source>
        <dbReference type="Proteomes" id="UP000502641"/>
    </source>
</evidence>
<feature type="transmembrane region" description="Helical" evidence="8">
    <location>
        <begin position="332"/>
        <end position="355"/>
    </location>
</feature>
<feature type="compositionally biased region" description="Low complexity" evidence="9">
    <location>
        <begin position="1"/>
        <end position="11"/>
    </location>
</feature>
<name>A0A6M4PS61_9ACTN</name>
<feature type="transmembrane region" description="Helical" evidence="8">
    <location>
        <begin position="511"/>
        <end position="531"/>
    </location>
</feature>
<dbReference type="EMBL" id="CP053189">
    <property type="protein sequence ID" value="QJS13955.1"/>
    <property type="molecule type" value="Genomic_DNA"/>
</dbReference>
<keyword evidence="6 8" id="KW-1133">Transmembrane helix</keyword>